<reference evidence="2" key="2">
    <citation type="submission" date="2021-04" db="EMBL/GenBank/DDBJ databases">
        <authorList>
            <person name="Podell S."/>
        </authorList>
    </citation>
    <scope>NUCLEOTIDE SEQUENCE</scope>
    <source>
        <strain evidence="2">Hildebrandi</strain>
    </source>
</reference>
<comment type="caution">
    <text evidence="2">The sequence shown here is derived from an EMBL/GenBank/DDBJ whole genome shotgun (WGS) entry which is preliminary data.</text>
</comment>
<sequence>MAEEDVGEEEDNEVRDPIVDLVSDAGEEDDELSSDAHVNILVESVDAIQEAERRSDMATEEGNLGLLECDKLEAVPEKVEIKFSCVLGDIFHAMDRAKVSTKHEFKKAHYYALMGAFLEWDPNGLAKVRETLLTSTKGWSKEEFDSTLFYKPSFFRKRVQRVALPTNYLYYRVRAVFVTFGEKKDSKTDKPLFNDDAWKKANNLLGEIKRGFCSDPPGFNFYTYEMTDAGEIKKDSHGIPLLRCCWGTNLVECVHRQYNTTFRHKAGIEMGDAQISERRHRHNLDMAQRVYRDFPKVGHYDTWKIDVLQKLVEQNTGKLLYPGWTCVIDYLETDESFVTVPLHTSDLHDKLLNRVQQLQEAGDYNPKLSRDVKFICNSWGVPLPFLPVMRRVEYRLFSQLMLNDLQKFDENRMSHLWIAHVPMEFEYGSNTVEGAFAETDEEFELVDAEPGIGLGRELQHDDITPPAQQGNVVGNVNRVHFNPQAIMLRHQMAMFALYMRRHLQAPYFPVAMPFPLPVNRKRPADALPIEVAGETIAAMTGFIPGLHREKKRTRGKGKGPKKAPVCGFCRESTDPEVHNSAKDCPGRWPRGKCPRK</sequence>
<keyword evidence="3" id="KW-1185">Reference proteome</keyword>
<gene>
    <name evidence="2" type="ORF">IV203_034550</name>
</gene>
<accession>A0A9K3LC36</accession>
<feature type="compositionally biased region" description="Basic residues" evidence="1">
    <location>
        <begin position="548"/>
        <end position="561"/>
    </location>
</feature>
<feature type="compositionally biased region" description="Basic and acidic residues" evidence="1">
    <location>
        <begin position="571"/>
        <end position="585"/>
    </location>
</feature>
<protein>
    <submittedName>
        <fullName evidence="2">Uncharacterized protein</fullName>
    </submittedName>
</protein>
<name>A0A9K3LC36_9STRA</name>
<organism evidence="2 3">
    <name type="scientific">Nitzschia inconspicua</name>
    <dbReference type="NCBI Taxonomy" id="303405"/>
    <lineage>
        <taxon>Eukaryota</taxon>
        <taxon>Sar</taxon>
        <taxon>Stramenopiles</taxon>
        <taxon>Ochrophyta</taxon>
        <taxon>Bacillariophyta</taxon>
        <taxon>Bacillariophyceae</taxon>
        <taxon>Bacillariophycidae</taxon>
        <taxon>Bacillariales</taxon>
        <taxon>Bacillariaceae</taxon>
        <taxon>Nitzschia</taxon>
    </lineage>
</organism>
<evidence type="ECO:0000313" key="2">
    <source>
        <dbReference type="EMBL" id="KAG7359452.1"/>
    </source>
</evidence>
<feature type="region of interest" description="Disordered" evidence="1">
    <location>
        <begin position="547"/>
        <end position="596"/>
    </location>
</feature>
<proteinExistence type="predicted"/>
<evidence type="ECO:0000313" key="3">
    <source>
        <dbReference type="Proteomes" id="UP000693970"/>
    </source>
</evidence>
<evidence type="ECO:0000256" key="1">
    <source>
        <dbReference type="SAM" id="MobiDB-lite"/>
    </source>
</evidence>
<dbReference type="AlphaFoldDB" id="A0A9K3LC36"/>
<dbReference type="OrthoDB" id="2267587at2759"/>
<reference evidence="2" key="1">
    <citation type="journal article" date="2021" name="Sci. Rep.">
        <title>Diploid genomic architecture of Nitzschia inconspicua, an elite biomass production diatom.</title>
        <authorList>
            <person name="Oliver A."/>
            <person name="Podell S."/>
            <person name="Pinowska A."/>
            <person name="Traller J.C."/>
            <person name="Smith S.R."/>
            <person name="McClure R."/>
            <person name="Beliaev A."/>
            <person name="Bohutskyi P."/>
            <person name="Hill E.A."/>
            <person name="Rabines A."/>
            <person name="Zheng H."/>
            <person name="Allen L.Z."/>
            <person name="Kuo A."/>
            <person name="Grigoriev I.V."/>
            <person name="Allen A.E."/>
            <person name="Hazlebeck D."/>
            <person name="Allen E.E."/>
        </authorList>
    </citation>
    <scope>NUCLEOTIDE SEQUENCE</scope>
    <source>
        <strain evidence="2">Hildebrandi</strain>
    </source>
</reference>
<dbReference type="Proteomes" id="UP000693970">
    <property type="component" value="Unassembled WGS sequence"/>
</dbReference>
<dbReference type="EMBL" id="JAGRRH010000013">
    <property type="protein sequence ID" value="KAG7359452.1"/>
    <property type="molecule type" value="Genomic_DNA"/>
</dbReference>